<dbReference type="PIRSF" id="PIRSF004491">
    <property type="entry name" value="FAD_Synth"/>
    <property type="match status" value="1"/>
</dbReference>
<dbReference type="EC" id="2.7.7.2" evidence="15"/>
<dbReference type="NCBIfam" id="TIGR00083">
    <property type="entry name" value="ribF"/>
    <property type="match status" value="1"/>
</dbReference>
<dbReference type="UniPathway" id="UPA00277">
    <property type="reaction ID" value="UER00407"/>
</dbReference>
<dbReference type="InterPro" id="IPR023468">
    <property type="entry name" value="Riboflavin_kinase"/>
</dbReference>
<gene>
    <name evidence="17" type="ORF">H8E41_04685</name>
</gene>
<dbReference type="InterPro" id="IPR014729">
    <property type="entry name" value="Rossmann-like_a/b/a_fold"/>
</dbReference>
<dbReference type="Pfam" id="PF06574">
    <property type="entry name" value="FAD_syn"/>
    <property type="match status" value="1"/>
</dbReference>
<reference evidence="17 18" key="1">
    <citation type="submission" date="2020-08" db="EMBL/GenBank/DDBJ databases">
        <title>Bridging the membrane lipid divide: bacteria of the FCB group superphylum have the potential to synthesize archaeal ether lipids.</title>
        <authorList>
            <person name="Villanueva L."/>
            <person name="Von Meijenfeldt F.A.B."/>
            <person name="Westbye A.B."/>
            <person name="Yadav S."/>
            <person name="Hopmans E.C."/>
            <person name="Dutilh B.E."/>
            <person name="Sinninghe Damste J.S."/>
        </authorList>
    </citation>
    <scope>NUCLEOTIDE SEQUENCE [LARGE SCALE GENOMIC DNA]</scope>
    <source>
        <strain evidence="17">NIOZ-UU47</strain>
    </source>
</reference>
<keyword evidence="8 15" id="KW-0547">Nucleotide-binding</keyword>
<keyword evidence="10 15" id="KW-0274">FAD</keyword>
<dbReference type="InterPro" id="IPR002606">
    <property type="entry name" value="Riboflavin_kinase_bac"/>
</dbReference>
<dbReference type="EMBL" id="JACNJZ010000074">
    <property type="protein sequence ID" value="MBC8317180.1"/>
    <property type="molecule type" value="Genomic_DNA"/>
</dbReference>
<dbReference type="EC" id="2.7.1.26" evidence="15"/>
<evidence type="ECO:0000256" key="13">
    <source>
        <dbReference type="ARBA" id="ARBA00047880"/>
    </source>
</evidence>
<keyword evidence="11 15" id="KW-0067">ATP-binding</keyword>
<comment type="catalytic activity">
    <reaction evidence="13 15">
        <text>riboflavin + ATP = FMN + ADP + H(+)</text>
        <dbReference type="Rhea" id="RHEA:14357"/>
        <dbReference type="ChEBI" id="CHEBI:15378"/>
        <dbReference type="ChEBI" id="CHEBI:30616"/>
        <dbReference type="ChEBI" id="CHEBI:57986"/>
        <dbReference type="ChEBI" id="CHEBI:58210"/>
        <dbReference type="ChEBI" id="CHEBI:456216"/>
        <dbReference type="EC" id="2.7.1.26"/>
    </reaction>
</comment>
<comment type="pathway">
    <text evidence="2 15">Cofactor biosynthesis; FAD biosynthesis; FAD from FMN: step 1/1.</text>
</comment>
<evidence type="ECO:0000256" key="7">
    <source>
        <dbReference type="ARBA" id="ARBA00022695"/>
    </source>
</evidence>
<evidence type="ECO:0000256" key="10">
    <source>
        <dbReference type="ARBA" id="ARBA00022827"/>
    </source>
</evidence>
<dbReference type="GO" id="GO:0003919">
    <property type="term" value="F:FMN adenylyltransferase activity"/>
    <property type="evidence" value="ECO:0007669"/>
    <property type="project" value="UniProtKB-UniRule"/>
</dbReference>
<dbReference type="InterPro" id="IPR023465">
    <property type="entry name" value="Riboflavin_kinase_dom_sf"/>
</dbReference>
<evidence type="ECO:0000256" key="2">
    <source>
        <dbReference type="ARBA" id="ARBA00004726"/>
    </source>
</evidence>
<evidence type="ECO:0000256" key="15">
    <source>
        <dbReference type="PIRNR" id="PIRNR004491"/>
    </source>
</evidence>
<dbReference type="UniPathway" id="UPA00276">
    <property type="reaction ID" value="UER00406"/>
</dbReference>
<evidence type="ECO:0000256" key="12">
    <source>
        <dbReference type="ARBA" id="ARBA00023268"/>
    </source>
</evidence>
<sequence>MEIYVDLTEIKKPFPNSCVTIGNFDGVHLGHQILFSEVVSKAYQQQGTSVAITFTPHPLQVVRPDSGLKLISNCEQKRELIEMAGIDVLIIIPFTKPFAATPAEEFVDDVLIKTIGVKELVVGYDYAFGKGREGDISFLKDQGYKKGFPVSVVEPYYVDGVLASSTKVRELVKEGRMMDVKALLGRPYQIRGEVKIGKQRGGAQLGFPTANLDISSEDLCPKHGVYVTQVIYDGKCYGGVLNIGYNPTFGDGKLSAETHIFDFNQDIYGKPIKINLLRFLRGEHKFSGPEELARQIGEDVKQAKQVLEDAQKEILLSCEERYNR</sequence>
<evidence type="ECO:0000256" key="5">
    <source>
        <dbReference type="ARBA" id="ARBA00022643"/>
    </source>
</evidence>
<dbReference type="GO" id="GO:0009231">
    <property type="term" value="P:riboflavin biosynthetic process"/>
    <property type="evidence" value="ECO:0007669"/>
    <property type="project" value="InterPro"/>
</dbReference>
<name>A0A8J6TF34_9BACT</name>
<dbReference type="NCBIfam" id="NF004160">
    <property type="entry name" value="PRK05627.1-3"/>
    <property type="match status" value="1"/>
</dbReference>
<feature type="domain" description="Riboflavin kinase" evidence="16">
    <location>
        <begin position="183"/>
        <end position="308"/>
    </location>
</feature>
<evidence type="ECO:0000259" key="16">
    <source>
        <dbReference type="SMART" id="SM00904"/>
    </source>
</evidence>
<evidence type="ECO:0000256" key="1">
    <source>
        <dbReference type="ARBA" id="ARBA00002121"/>
    </source>
</evidence>
<dbReference type="FunFam" id="2.40.30.30:FF:000003">
    <property type="entry name" value="Riboflavin biosynthesis protein"/>
    <property type="match status" value="1"/>
</dbReference>
<accession>A0A8J6TF34</accession>
<keyword evidence="9 15" id="KW-0418">Kinase</keyword>
<dbReference type="GO" id="GO:0008531">
    <property type="term" value="F:riboflavin kinase activity"/>
    <property type="evidence" value="ECO:0007669"/>
    <property type="project" value="UniProtKB-UniRule"/>
</dbReference>
<evidence type="ECO:0000256" key="11">
    <source>
        <dbReference type="ARBA" id="ARBA00022840"/>
    </source>
</evidence>
<comment type="catalytic activity">
    <reaction evidence="14 15">
        <text>FMN + ATP + H(+) = FAD + diphosphate</text>
        <dbReference type="Rhea" id="RHEA:17237"/>
        <dbReference type="ChEBI" id="CHEBI:15378"/>
        <dbReference type="ChEBI" id="CHEBI:30616"/>
        <dbReference type="ChEBI" id="CHEBI:33019"/>
        <dbReference type="ChEBI" id="CHEBI:57692"/>
        <dbReference type="ChEBI" id="CHEBI:58210"/>
        <dbReference type="EC" id="2.7.7.2"/>
    </reaction>
</comment>
<dbReference type="PANTHER" id="PTHR22749:SF6">
    <property type="entry name" value="RIBOFLAVIN KINASE"/>
    <property type="match status" value="1"/>
</dbReference>
<comment type="similarity">
    <text evidence="15">Belongs to the ribF family.</text>
</comment>
<dbReference type="PANTHER" id="PTHR22749">
    <property type="entry name" value="RIBOFLAVIN KINASE/FMN ADENYLYLTRANSFERASE"/>
    <property type="match status" value="1"/>
</dbReference>
<dbReference type="NCBIfam" id="NF004162">
    <property type="entry name" value="PRK05627.1-5"/>
    <property type="match status" value="1"/>
</dbReference>
<evidence type="ECO:0000256" key="8">
    <source>
        <dbReference type="ARBA" id="ARBA00022741"/>
    </source>
</evidence>
<dbReference type="Pfam" id="PF01687">
    <property type="entry name" value="Flavokinase"/>
    <property type="match status" value="1"/>
</dbReference>
<dbReference type="FunFam" id="3.40.50.620:FF:000021">
    <property type="entry name" value="Riboflavin biosynthesis protein"/>
    <property type="match status" value="1"/>
</dbReference>
<evidence type="ECO:0000256" key="6">
    <source>
        <dbReference type="ARBA" id="ARBA00022679"/>
    </source>
</evidence>
<comment type="function">
    <text evidence="1">Catalyzes the phosphorylation of riboflavin to FMN followed by the adenylation of FMN to FAD.</text>
</comment>
<keyword evidence="5 15" id="KW-0288">FMN</keyword>
<keyword evidence="6 15" id="KW-0808">Transferase</keyword>
<dbReference type="Gene3D" id="3.40.50.620">
    <property type="entry name" value="HUPs"/>
    <property type="match status" value="1"/>
</dbReference>
<evidence type="ECO:0000256" key="9">
    <source>
        <dbReference type="ARBA" id="ARBA00022777"/>
    </source>
</evidence>
<evidence type="ECO:0000256" key="3">
    <source>
        <dbReference type="ARBA" id="ARBA00005201"/>
    </source>
</evidence>
<dbReference type="GO" id="GO:0006747">
    <property type="term" value="P:FAD biosynthetic process"/>
    <property type="evidence" value="ECO:0007669"/>
    <property type="project" value="UniProtKB-UniRule"/>
</dbReference>
<dbReference type="GO" id="GO:0009398">
    <property type="term" value="P:FMN biosynthetic process"/>
    <property type="evidence" value="ECO:0007669"/>
    <property type="project" value="UniProtKB-UniRule"/>
</dbReference>
<protein>
    <recommendedName>
        <fullName evidence="15">Riboflavin biosynthesis protein</fullName>
    </recommendedName>
    <domain>
        <recommendedName>
            <fullName evidence="15">Riboflavin kinase</fullName>
            <ecNumber evidence="15">2.7.1.26</ecNumber>
        </recommendedName>
        <alternativeName>
            <fullName evidence="15">Flavokinase</fullName>
        </alternativeName>
    </domain>
    <domain>
        <recommendedName>
            <fullName evidence="15">FMN adenylyltransferase</fullName>
            <ecNumber evidence="15">2.7.7.2</ecNumber>
        </recommendedName>
        <alternativeName>
            <fullName evidence="15">FAD pyrophosphorylase</fullName>
        </alternativeName>
        <alternativeName>
            <fullName evidence="15">FAD synthase</fullName>
        </alternativeName>
    </domain>
</protein>
<evidence type="ECO:0000313" key="17">
    <source>
        <dbReference type="EMBL" id="MBC8317180.1"/>
    </source>
</evidence>
<dbReference type="SUPFAM" id="SSF82114">
    <property type="entry name" value="Riboflavin kinase-like"/>
    <property type="match status" value="1"/>
</dbReference>
<dbReference type="SMART" id="SM00904">
    <property type="entry name" value="Flavokinase"/>
    <property type="match status" value="1"/>
</dbReference>
<keyword evidence="4 15" id="KW-0285">Flavoprotein</keyword>
<dbReference type="Gene3D" id="2.40.30.30">
    <property type="entry name" value="Riboflavin kinase-like"/>
    <property type="match status" value="1"/>
</dbReference>
<evidence type="ECO:0000256" key="4">
    <source>
        <dbReference type="ARBA" id="ARBA00022630"/>
    </source>
</evidence>
<comment type="pathway">
    <text evidence="3 15">Cofactor biosynthesis; FMN biosynthesis; FMN from riboflavin (ATP route): step 1/1.</text>
</comment>
<dbReference type="CDD" id="cd02064">
    <property type="entry name" value="FAD_synthetase_N"/>
    <property type="match status" value="1"/>
</dbReference>
<keyword evidence="12" id="KW-0511">Multifunctional enzyme</keyword>
<organism evidence="17 18">
    <name type="scientific">Candidatus Desulfobia pelagia</name>
    <dbReference type="NCBI Taxonomy" id="2841692"/>
    <lineage>
        <taxon>Bacteria</taxon>
        <taxon>Pseudomonadati</taxon>
        <taxon>Thermodesulfobacteriota</taxon>
        <taxon>Desulfobulbia</taxon>
        <taxon>Desulfobulbales</taxon>
        <taxon>Desulfobulbaceae</taxon>
        <taxon>Candidatus Desulfobia</taxon>
    </lineage>
</organism>
<dbReference type="InterPro" id="IPR015865">
    <property type="entry name" value="Riboflavin_kinase_bac/euk"/>
</dbReference>
<dbReference type="GO" id="GO:0005524">
    <property type="term" value="F:ATP binding"/>
    <property type="evidence" value="ECO:0007669"/>
    <property type="project" value="UniProtKB-UniRule"/>
</dbReference>
<dbReference type="Proteomes" id="UP000614424">
    <property type="component" value="Unassembled WGS sequence"/>
</dbReference>
<dbReference type="AlphaFoldDB" id="A0A8J6TF34"/>
<proteinExistence type="inferred from homology"/>
<dbReference type="SUPFAM" id="SSF52374">
    <property type="entry name" value="Nucleotidylyl transferase"/>
    <property type="match status" value="1"/>
</dbReference>
<evidence type="ECO:0000256" key="14">
    <source>
        <dbReference type="ARBA" id="ARBA00049494"/>
    </source>
</evidence>
<keyword evidence="7 15" id="KW-0548">Nucleotidyltransferase</keyword>
<comment type="caution">
    <text evidence="17">The sequence shown here is derived from an EMBL/GenBank/DDBJ whole genome shotgun (WGS) entry which is preliminary data.</text>
</comment>
<evidence type="ECO:0000313" key="18">
    <source>
        <dbReference type="Proteomes" id="UP000614424"/>
    </source>
</evidence>
<dbReference type="InterPro" id="IPR015864">
    <property type="entry name" value="FAD_synthase"/>
</dbReference>